<sequence>MSLLLTLPKRCRQRSRIQELGEDRNRIGVSPDAGEPLTHRIRGCASIAVEEDVKAAGEIQRVVNLPGGFLAGRAVLELERGLSASTLSEVVTAFGISNAVLANAEALNAVAATVSV</sequence>
<proteinExistence type="predicted"/>
<gene>
    <name evidence="1" type="ORF">IE4872_PD02184</name>
</gene>
<keyword evidence="1" id="KW-0614">Plasmid</keyword>
<accession>A0A1L5NXX5</accession>
<dbReference type="AlphaFoldDB" id="A0A1L5NXX5"/>
<name>A0A1L5NXX5_9HYPH</name>
<evidence type="ECO:0000313" key="1">
    <source>
        <dbReference type="EMBL" id="APO72696.1"/>
    </source>
</evidence>
<evidence type="ECO:0000313" key="2">
    <source>
        <dbReference type="Proteomes" id="UP000184749"/>
    </source>
</evidence>
<dbReference type="EMBL" id="CP017105">
    <property type="protein sequence ID" value="APO72696.1"/>
    <property type="molecule type" value="Genomic_DNA"/>
</dbReference>
<organism evidence="1 2">
    <name type="scientific">Rhizobium gallicum</name>
    <dbReference type="NCBI Taxonomy" id="56730"/>
    <lineage>
        <taxon>Bacteria</taxon>
        <taxon>Pseudomonadati</taxon>
        <taxon>Pseudomonadota</taxon>
        <taxon>Alphaproteobacteria</taxon>
        <taxon>Hyphomicrobiales</taxon>
        <taxon>Rhizobiaceae</taxon>
        <taxon>Rhizobium/Agrobacterium group</taxon>
        <taxon>Rhizobium</taxon>
    </lineage>
</organism>
<dbReference type="Proteomes" id="UP000184749">
    <property type="component" value="Plasmid pRgalIE4872d"/>
</dbReference>
<geneLocation type="plasmid" evidence="2">
    <name>prgalie4872d</name>
</geneLocation>
<reference evidence="1 2" key="1">
    <citation type="submission" date="2016-09" db="EMBL/GenBank/DDBJ databases">
        <title>The complete genome sequences of Rhizobium gallicum, symbiovars gallicum and phaseoli, symbionts associated to common bean (Phaseolus vulgaris).</title>
        <authorList>
            <person name="Bustos P."/>
            <person name="Santamaria R.I."/>
            <person name="Perez-Carrascal O.M."/>
            <person name="Juarez S."/>
            <person name="Lozano L."/>
            <person name="Martinez-Flores I."/>
            <person name="Martinez-Romero E."/>
            <person name="Cevallos M."/>
            <person name="Romero D."/>
            <person name="Davila G."/>
            <person name="Gonzalez V."/>
        </authorList>
    </citation>
    <scope>NUCLEOTIDE SEQUENCE [LARGE SCALE GENOMIC DNA]</scope>
    <source>
        <strain evidence="1 2">IE4872</strain>
        <plasmid evidence="2">prgalie4872d</plasmid>
    </source>
</reference>
<protein>
    <submittedName>
        <fullName evidence="1">Uncharacterized protein</fullName>
    </submittedName>
</protein>